<evidence type="ECO:0000313" key="1">
    <source>
        <dbReference type="EMBL" id="KAG7371557.1"/>
    </source>
</evidence>
<dbReference type="OrthoDB" id="42860at2759"/>
<dbReference type="AlphaFoldDB" id="A0A9K3M0G2"/>
<reference evidence="1" key="1">
    <citation type="journal article" date="2021" name="Sci. Rep.">
        <title>Diploid genomic architecture of Nitzschia inconspicua, an elite biomass production diatom.</title>
        <authorList>
            <person name="Oliver A."/>
            <person name="Podell S."/>
            <person name="Pinowska A."/>
            <person name="Traller J.C."/>
            <person name="Smith S.R."/>
            <person name="McClure R."/>
            <person name="Beliaev A."/>
            <person name="Bohutskyi P."/>
            <person name="Hill E.A."/>
            <person name="Rabines A."/>
            <person name="Zheng H."/>
            <person name="Allen L.Z."/>
            <person name="Kuo A."/>
            <person name="Grigoriev I.V."/>
            <person name="Allen A.E."/>
            <person name="Hazlebeck D."/>
            <person name="Allen E.E."/>
        </authorList>
    </citation>
    <scope>NUCLEOTIDE SEQUENCE</scope>
    <source>
        <strain evidence="1">Hildebrandi</strain>
    </source>
</reference>
<dbReference type="Proteomes" id="UP000693970">
    <property type="component" value="Unassembled WGS sequence"/>
</dbReference>
<organism evidence="1 2">
    <name type="scientific">Nitzschia inconspicua</name>
    <dbReference type="NCBI Taxonomy" id="303405"/>
    <lineage>
        <taxon>Eukaryota</taxon>
        <taxon>Sar</taxon>
        <taxon>Stramenopiles</taxon>
        <taxon>Ochrophyta</taxon>
        <taxon>Bacillariophyta</taxon>
        <taxon>Bacillariophyceae</taxon>
        <taxon>Bacillariophycidae</taxon>
        <taxon>Bacillariales</taxon>
        <taxon>Bacillariaceae</taxon>
        <taxon>Nitzschia</taxon>
    </lineage>
</organism>
<gene>
    <name evidence="1" type="ORF">IV203_020127</name>
</gene>
<keyword evidence="2" id="KW-1185">Reference proteome</keyword>
<evidence type="ECO:0000313" key="2">
    <source>
        <dbReference type="Proteomes" id="UP000693970"/>
    </source>
</evidence>
<accession>A0A9K3M0G2</accession>
<dbReference type="PANTHER" id="PTHR47150">
    <property type="entry name" value="OS12G0169200 PROTEIN"/>
    <property type="match status" value="1"/>
</dbReference>
<protein>
    <submittedName>
        <fullName evidence="1">Plant transposon protein</fullName>
    </submittedName>
</protein>
<dbReference type="Pfam" id="PF04827">
    <property type="entry name" value="Plant_tran"/>
    <property type="match status" value="1"/>
</dbReference>
<reference evidence="1" key="2">
    <citation type="submission" date="2021-04" db="EMBL/GenBank/DDBJ databases">
        <authorList>
            <person name="Podell S."/>
        </authorList>
    </citation>
    <scope>NUCLEOTIDE SEQUENCE</scope>
    <source>
        <strain evidence="1">Hildebrandi</strain>
    </source>
</reference>
<dbReference type="PANTHER" id="PTHR47150:SF7">
    <property type="entry name" value="NUCLEASE"/>
    <property type="match status" value="1"/>
</dbReference>
<dbReference type="EMBL" id="JAGRRH010000004">
    <property type="protein sequence ID" value="KAG7371557.1"/>
    <property type="molecule type" value="Genomic_DNA"/>
</dbReference>
<proteinExistence type="predicted"/>
<sequence>MQLGQDETPLDVGQQRQVRPIDATDERLFSLWSMVDRDTMGNRYELLDDLVDDSNEIAHYHGHGQHGGSVSGRIVIKRDFEAAYKRLCEQYFNGDESLYTAQQFKRRYRVSPSIFEKVYQQLLGKGVFRRPDKLDACGRKGIHPLVRMTAAFRVLAYGCGADREDENLSIGESTVHDAVKSFCKTASTLYGTTALLHYKDSTKATTRVSSIVGALLSGQLDLKTEPYVINGTIRDWMYFLVDGIYPNWAIFVKTIAKEAREATPHLDFYASRQEGVRKDIERAFGILVKKFHVLARPIRTWREDDMRNILYACIILHNMCCAERLEVTGQDVVETEYHDDYTDEEVNLTTADGGEQFIFNRVPVPTSDAANDMETLMTERFHRVNALYNHLSDPEKHLQLRTDLVAHLSGRQAEK</sequence>
<comment type="caution">
    <text evidence="1">The sequence shown here is derived from an EMBL/GenBank/DDBJ whole genome shotgun (WGS) entry which is preliminary data.</text>
</comment>
<dbReference type="InterPro" id="IPR006912">
    <property type="entry name" value="Harbinger_derived_prot"/>
</dbReference>
<name>A0A9K3M0G2_9STRA</name>